<sequence length="359" mass="40464">MSIELWLPAIFLFSGALLGAVGFYLRLQSQQLQKAIANLYDLNRSVNQDVLDFIDQAWLFLAQNGFQNMVCESLWYGEPQTLVKGAPANQSLQTYEINIEEDAIKLHLVLSAPKWRGEKQLLLEMVLQTFEMLLSFNVANKTKQFFVSQKRLEDYQLFVQHDTKNIAQFIALLEAQVSQAQTDEQKLKLVNRLKELLPSIVLRANRVTQPLWQSKSFDDVQPLSLKATIETLARSMLLSVKVEGDAQILHSHTLVTQVFHNLLDNFKAHAQDLGGVKVTILVDSGLVSVDLLSDVIKPLPPLSSQRVFEPFWTTSKSGLGLGLFIVRALLVKVQGKVKFVQTAQNLGFQVVLPSHIEKK</sequence>
<dbReference type="GO" id="GO:0004673">
    <property type="term" value="F:protein histidine kinase activity"/>
    <property type="evidence" value="ECO:0007669"/>
    <property type="project" value="UniProtKB-EC"/>
</dbReference>
<dbReference type="EMBL" id="AP021888">
    <property type="protein sequence ID" value="BBP42824.1"/>
    <property type="molecule type" value="Genomic_DNA"/>
</dbReference>
<dbReference type="InterPro" id="IPR004358">
    <property type="entry name" value="Sig_transdc_His_kin-like_C"/>
</dbReference>
<evidence type="ECO:0000256" key="1">
    <source>
        <dbReference type="ARBA" id="ARBA00000085"/>
    </source>
</evidence>
<keyword evidence="3" id="KW-0812">Transmembrane</keyword>
<dbReference type="Proteomes" id="UP000501466">
    <property type="component" value="Chromosome"/>
</dbReference>
<evidence type="ECO:0000313" key="6">
    <source>
        <dbReference type="Proteomes" id="UP000501466"/>
    </source>
</evidence>
<keyword evidence="6" id="KW-1185">Reference proteome</keyword>
<evidence type="ECO:0000256" key="3">
    <source>
        <dbReference type="SAM" id="Phobius"/>
    </source>
</evidence>
<dbReference type="SUPFAM" id="SSF55874">
    <property type="entry name" value="ATPase domain of HSP90 chaperone/DNA topoisomerase II/histidine kinase"/>
    <property type="match status" value="1"/>
</dbReference>
<dbReference type="InterPro" id="IPR003594">
    <property type="entry name" value="HATPase_dom"/>
</dbReference>
<organism evidence="5 6">
    <name type="scientific">Thiosulfativibrio zosterae</name>
    <dbReference type="NCBI Taxonomy" id="2675053"/>
    <lineage>
        <taxon>Bacteria</taxon>
        <taxon>Pseudomonadati</taxon>
        <taxon>Pseudomonadota</taxon>
        <taxon>Gammaproteobacteria</taxon>
        <taxon>Thiotrichales</taxon>
        <taxon>Piscirickettsiaceae</taxon>
        <taxon>Thiosulfativibrio</taxon>
    </lineage>
</organism>
<comment type="catalytic activity">
    <reaction evidence="1">
        <text>ATP + protein L-histidine = ADP + protein N-phospho-L-histidine.</text>
        <dbReference type="EC" id="2.7.13.3"/>
    </reaction>
</comment>
<proteinExistence type="predicted"/>
<dbReference type="Gene3D" id="3.30.565.10">
    <property type="entry name" value="Histidine kinase-like ATPase, C-terminal domain"/>
    <property type="match status" value="1"/>
</dbReference>
<evidence type="ECO:0000259" key="4">
    <source>
        <dbReference type="SMART" id="SM00387"/>
    </source>
</evidence>
<keyword evidence="3" id="KW-1133">Transmembrane helix</keyword>
<evidence type="ECO:0000313" key="5">
    <source>
        <dbReference type="EMBL" id="BBP42824.1"/>
    </source>
</evidence>
<name>A0A6F8PL86_9GAMM</name>
<evidence type="ECO:0000256" key="2">
    <source>
        <dbReference type="ARBA" id="ARBA00012438"/>
    </source>
</evidence>
<dbReference type="KEGG" id="tzo:THMIRHAT_05700"/>
<dbReference type="Pfam" id="PF02518">
    <property type="entry name" value="HATPase_c"/>
    <property type="match status" value="1"/>
</dbReference>
<dbReference type="AlphaFoldDB" id="A0A6F8PL86"/>
<reference evidence="6" key="1">
    <citation type="submission" date="2019-11" db="EMBL/GenBank/DDBJ databases">
        <title>Isolation and characterization of two novel species in the genus Thiomicrorhabdus.</title>
        <authorList>
            <person name="Mochizuki J."/>
            <person name="Kojima H."/>
            <person name="Fukui M."/>
        </authorList>
    </citation>
    <scope>NUCLEOTIDE SEQUENCE [LARGE SCALE GENOMIC DNA]</scope>
    <source>
        <strain evidence="6">AkT22</strain>
    </source>
</reference>
<dbReference type="SMART" id="SM00387">
    <property type="entry name" value="HATPase_c"/>
    <property type="match status" value="1"/>
</dbReference>
<dbReference type="InterPro" id="IPR036890">
    <property type="entry name" value="HATPase_C_sf"/>
</dbReference>
<dbReference type="PRINTS" id="PR00344">
    <property type="entry name" value="BCTRLSENSOR"/>
</dbReference>
<accession>A0A6F8PL86</accession>
<feature type="transmembrane region" description="Helical" evidence="3">
    <location>
        <begin position="6"/>
        <end position="25"/>
    </location>
</feature>
<protein>
    <recommendedName>
        <fullName evidence="2">histidine kinase</fullName>
        <ecNumber evidence="2">2.7.13.3</ecNumber>
    </recommendedName>
</protein>
<dbReference type="EC" id="2.7.13.3" evidence="2"/>
<gene>
    <name evidence="5" type="ORF">THMIRHAT_05700</name>
</gene>
<keyword evidence="3" id="KW-0472">Membrane</keyword>
<feature type="domain" description="Histidine kinase/HSP90-like ATPase" evidence="4">
    <location>
        <begin position="250"/>
        <end position="356"/>
    </location>
</feature>
<dbReference type="RefSeq" id="WP_173290588.1">
    <property type="nucleotide sequence ID" value="NZ_AP021888.1"/>
</dbReference>